<proteinExistence type="predicted"/>
<organism evidence="2 3">
    <name type="scientific">Pseudoteredinibacter isoporae</name>
    <dbReference type="NCBI Taxonomy" id="570281"/>
    <lineage>
        <taxon>Bacteria</taxon>
        <taxon>Pseudomonadati</taxon>
        <taxon>Pseudomonadota</taxon>
        <taxon>Gammaproteobacteria</taxon>
        <taxon>Cellvibrionales</taxon>
        <taxon>Cellvibrionaceae</taxon>
        <taxon>Pseudoteredinibacter</taxon>
    </lineage>
</organism>
<keyword evidence="3" id="KW-1185">Reference proteome</keyword>
<evidence type="ECO:0000313" key="2">
    <source>
        <dbReference type="EMBL" id="MBB6519987.1"/>
    </source>
</evidence>
<keyword evidence="1" id="KW-1133">Transmembrane helix</keyword>
<feature type="transmembrane region" description="Helical" evidence="1">
    <location>
        <begin position="68"/>
        <end position="99"/>
    </location>
</feature>
<sequence>MIALTLAAMAVVVFASRYLFLEPRLPMELGPKLRRLMGYATPAVLSAVIAPMVLIHQGQLNSDWQNPYLIGAIAAVLIMLLSKNTLLSTVLSMLIFVALKFWLFA</sequence>
<gene>
    <name evidence="2" type="ORF">HNR48_000265</name>
</gene>
<dbReference type="Proteomes" id="UP000528457">
    <property type="component" value="Unassembled WGS sequence"/>
</dbReference>
<dbReference type="AlphaFoldDB" id="A0A7X0JPN0"/>
<name>A0A7X0JPN0_9GAMM</name>
<dbReference type="InParanoid" id="A0A7X0JPN0"/>
<feature type="transmembrane region" description="Helical" evidence="1">
    <location>
        <begin position="39"/>
        <end position="56"/>
    </location>
</feature>
<dbReference type="Pfam" id="PF05437">
    <property type="entry name" value="AzlD"/>
    <property type="match status" value="1"/>
</dbReference>
<evidence type="ECO:0000313" key="3">
    <source>
        <dbReference type="Proteomes" id="UP000528457"/>
    </source>
</evidence>
<dbReference type="InterPro" id="IPR008407">
    <property type="entry name" value="Brnchd-chn_aa_trnsp_AzlD"/>
</dbReference>
<dbReference type="EMBL" id="JACHHT010000001">
    <property type="protein sequence ID" value="MBB6519987.1"/>
    <property type="molecule type" value="Genomic_DNA"/>
</dbReference>
<comment type="caution">
    <text evidence="2">The sequence shown here is derived from an EMBL/GenBank/DDBJ whole genome shotgun (WGS) entry which is preliminary data.</text>
</comment>
<accession>A0A7X0JPN0</accession>
<keyword evidence="1" id="KW-0812">Transmembrane</keyword>
<reference evidence="2 3" key="1">
    <citation type="submission" date="2020-08" db="EMBL/GenBank/DDBJ databases">
        <title>Genomic Encyclopedia of Type Strains, Phase IV (KMG-IV): sequencing the most valuable type-strain genomes for metagenomic binning, comparative biology and taxonomic classification.</title>
        <authorList>
            <person name="Goeker M."/>
        </authorList>
    </citation>
    <scope>NUCLEOTIDE SEQUENCE [LARGE SCALE GENOMIC DNA]</scope>
    <source>
        <strain evidence="2 3">DSM 22368</strain>
    </source>
</reference>
<keyword evidence="1" id="KW-0472">Membrane</keyword>
<protein>
    <submittedName>
        <fullName evidence="2">Branched-subunit amino acid transport protein</fullName>
    </submittedName>
</protein>
<dbReference type="RefSeq" id="WP_166852612.1">
    <property type="nucleotide sequence ID" value="NZ_JAAONY010000001.1"/>
</dbReference>
<evidence type="ECO:0000256" key="1">
    <source>
        <dbReference type="SAM" id="Phobius"/>
    </source>
</evidence>